<proteinExistence type="predicted"/>
<evidence type="ECO:0000313" key="1">
    <source>
        <dbReference type="EMBL" id="VGO16078.1"/>
    </source>
</evidence>
<reference evidence="1 2" key="1">
    <citation type="submission" date="2019-04" db="EMBL/GenBank/DDBJ databases">
        <authorList>
            <person name="Van Vliet M D."/>
        </authorList>
    </citation>
    <scope>NUCLEOTIDE SEQUENCE [LARGE SCALE GENOMIC DNA]</scope>
    <source>
        <strain evidence="1 2">F1</strain>
    </source>
</reference>
<dbReference type="AlphaFoldDB" id="A0A6C2U7K7"/>
<protein>
    <submittedName>
        <fullName evidence="1">Uncharacterized protein</fullName>
    </submittedName>
</protein>
<dbReference type="Pfam" id="PF24741">
    <property type="entry name" value="AlkZ-rel"/>
    <property type="match status" value="1"/>
</dbReference>
<gene>
    <name evidence="1" type="ORF">PDESU_04668</name>
</gene>
<dbReference type="EMBL" id="CAAHFG010000003">
    <property type="protein sequence ID" value="VGO16078.1"/>
    <property type="molecule type" value="Genomic_DNA"/>
</dbReference>
<name>A0A6C2U7K7_PONDE</name>
<dbReference type="InterPro" id="IPR056298">
    <property type="entry name" value="AlkZ-rel"/>
</dbReference>
<organism evidence="1 2">
    <name type="scientific">Pontiella desulfatans</name>
    <dbReference type="NCBI Taxonomy" id="2750659"/>
    <lineage>
        <taxon>Bacteria</taxon>
        <taxon>Pseudomonadati</taxon>
        <taxon>Kiritimatiellota</taxon>
        <taxon>Kiritimatiellia</taxon>
        <taxon>Kiritimatiellales</taxon>
        <taxon>Pontiellaceae</taxon>
        <taxon>Pontiella</taxon>
    </lineage>
</organism>
<sequence>MKVKTIEDAREFVKEVKICTIFPSGKVEHTSLWEQVDLPDKQPGESGWGVKMGAVWTWKNQLPADYPNEIYYGKIKGGFAVLMEMDHLSGTHFPAAYQPVESLNPLAQRIFEYIRNEPWTTTELRNEVVSACGCSKSQFDTALKNLQISMNVVRDCEAEQDTWLTFQEVYADIWNQHVPDGV</sequence>
<dbReference type="Proteomes" id="UP000366872">
    <property type="component" value="Unassembled WGS sequence"/>
</dbReference>
<dbReference type="RefSeq" id="WP_222847287.1">
    <property type="nucleotide sequence ID" value="NZ_CAAHFG010000003.1"/>
</dbReference>
<accession>A0A6C2U7K7</accession>
<keyword evidence="2" id="KW-1185">Reference proteome</keyword>
<evidence type="ECO:0000313" key="2">
    <source>
        <dbReference type="Proteomes" id="UP000366872"/>
    </source>
</evidence>